<name>A0A512AQZ0_9SPHN</name>
<evidence type="ECO:0000313" key="3">
    <source>
        <dbReference type="EMBL" id="GEO02128.1"/>
    </source>
</evidence>
<organism evidence="3 4">
    <name type="scientific">Novosphingobium sediminis</name>
    <dbReference type="NCBI Taxonomy" id="707214"/>
    <lineage>
        <taxon>Bacteria</taxon>
        <taxon>Pseudomonadati</taxon>
        <taxon>Pseudomonadota</taxon>
        <taxon>Alphaproteobacteria</taxon>
        <taxon>Sphingomonadales</taxon>
        <taxon>Sphingomonadaceae</taxon>
        <taxon>Novosphingobium</taxon>
    </lineage>
</organism>
<sequence length="478" mass="50339">MRLDEYASHDMIGLAGLVRSGDVTSAELVSCCLQAIEAVNPRINAVIGLVPEDLRAEMGAEGPFAGVPFLIKDIVLHMAGMPNEAGSALCAGLVAPEDSELMARFRRAGLVVVGRTATPEFGYCSTTESRLSGPTRNPWNTDLMAGGSSGGSSAAVAAGVVPAAHANDGGGSIRIPAAYNGLVGMKPTRGRTPAGPDYGEPLSGLGIEHAVTRTVRDSAALLDATQGADAGARNIIMPPARPYLEETTADPGRLRIRWTDEPWSGIAVDADVKAALAEVVSLLEGLGHAVEPGRPEIDYPAFFKATKIFWTAGVAGWIEGAAAATGRKISLDTLETSTLACWEYGRTLSALDLLWAEDYMNRVSRSVAPFFASDDILMTPTVGRIAQPIGFLDANRPSGWTADEWTDAVFGHAPFTALFNMTGQPALSLPLGSDSRGYPVGIQFVAAWGREDVLYRLAGQLEQASPWAGRRPAVHVAN</sequence>
<dbReference type="SUPFAM" id="SSF75304">
    <property type="entry name" value="Amidase signature (AS) enzymes"/>
    <property type="match status" value="1"/>
</dbReference>
<evidence type="ECO:0000259" key="2">
    <source>
        <dbReference type="Pfam" id="PF01425"/>
    </source>
</evidence>
<proteinExistence type="inferred from homology"/>
<dbReference type="PROSITE" id="PS00571">
    <property type="entry name" value="AMIDASES"/>
    <property type="match status" value="1"/>
</dbReference>
<comment type="caution">
    <text evidence="3">The sequence shown here is derived from an EMBL/GenBank/DDBJ whole genome shotgun (WGS) entry which is preliminary data.</text>
</comment>
<comment type="similarity">
    <text evidence="1">Belongs to the amidase family.</text>
</comment>
<reference evidence="3 4" key="1">
    <citation type="submission" date="2019-07" db="EMBL/GenBank/DDBJ databases">
        <title>Whole genome shotgun sequence of Novosphingobium sediminis NBRC 106119.</title>
        <authorList>
            <person name="Hosoyama A."/>
            <person name="Uohara A."/>
            <person name="Ohji S."/>
            <person name="Ichikawa N."/>
        </authorList>
    </citation>
    <scope>NUCLEOTIDE SEQUENCE [LARGE SCALE GENOMIC DNA]</scope>
    <source>
        <strain evidence="3 4">NBRC 106119</strain>
    </source>
</reference>
<dbReference type="EMBL" id="BJYR01000035">
    <property type="protein sequence ID" value="GEO02128.1"/>
    <property type="molecule type" value="Genomic_DNA"/>
</dbReference>
<dbReference type="PANTHER" id="PTHR11895">
    <property type="entry name" value="TRANSAMIDASE"/>
    <property type="match status" value="1"/>
</dbReference>
<dbReference type="Gene3D" id="3.90.1300.10">
    <property type="entry name" value="Amidase signature (AS) domain"/>
    <property type="match status" value="1"/>
</dbReference>
<gene>
    <name evidence="3" type="ORF">NSE01_39600</name>
</gene>
<accession>A0A512AQZ0</accession>
<dbReference type="InterPro" id="IPR000120">
    <property type="entry name" value="Amidase"/>
</dbReference>
<dbReference type="InterPro" id="IPR036928">
    <property type="entry name" value="AS_sf"/>
</dbReference>
<dbReference type="InterPro" id="IPR023631">
    <property type="entry name" value="Amidase_dom"/>
</dbReference>
<evidence type="ECO:0000313" key="4">
    <source>
        <dbReference type="Proteomes" id="UP000321464"/>
    </source>
</evidence>
<dbReference type="Pfam" id="PF01425">
    <property type="entry name" value="Amidase"/>
    <property type="match status" value="1"/>
</dbReference>
<dbReference type="OrthoDB" id="7490557at2"/>
<feature type="domain" description="Amidase" evidence="2">
    <location>
        <begin position="27"/>
        <end position="452"/>
    </location>
</feature>
<dbReference type="GO" id="GO:0003824">
    <property type="term" value="F:catalytic activity"/>
    <property type="evidence" value="ECO:0007669"/>
    <property type="project" value="InterPro"/>
</dbReference>
<protein>
    <submittedName>
        <fullName evidence="3">Amidase</fullName>
    </submittedName>
</protein>
<dbReference type="RefSeq" id="WP_147161369.1">
    <property type="nucleotide sequence ID" value="NZ_BJYR01000035.1"/>
</dbReference>
<keyword evidence="4" id="KW-1185">Reference proteome</keyword>
<dbReference type="InterPro" id="IPR020556">
    <property type="entry name" value="Amidase_CS"/>
</dbReference>
<evidence type="ECO:0000256" key="1">
    <source>
        <dbReference type="ARBA" id="ARBA00009199"/>
    </source>
</evidence>
<dbReference type="Proteomes" id="UP000321464">
    <property type="component" value="Unassembled WGS sequence"/>
</dbReference>
<dbReference type="PANTHER" id="PTHR11895:SF7">
    <property type="entry name" value="GLUTAMYL-TRNA(GLN) AMIDOTRANSFERASE SUBUNIT A, MITOCHONDRIAL"/>
    <property type="match status" value="1"/>
</dbReference>
<dbReference type="AlphaFoldDB" id="A0A512AQZ0"/>